<sequence length="176" mass="18320">MTQLPSRTRQLSAVFRVLSLVSVGGFALFALLVVFALVTKSALGFVALEHRDETGVLATALLAAFALIGAAATIAALWYTARLFGIYAKGEPLSVEAADTLRLIAFALLAKAGLAILSPIYTSLVLSIDALPGARSLTVSLDMGQLGLLLAAGLIYTVGVVMRQAVDIAAENRGFV</sequence>
<dbReference type="STRING" id="1454373.ACMU_02675"/>
<keyword evidence="3" id="KW-1185">Reference proteome</keyword>
<accession>A0A037ZRG9</accession>
<proteinExistence type="predicted"/>
<dbReference type="EMBL" id="JFKE01000001">
    <property type="protein sequence ID" value="KAJ57427.1"/>
    <property type="molecule type" value="Genomic_DNA"/>
</dbReference>
<evidence type="ECO:0000313" key="3">
    <source>
        <dbReference type="Proteomes" id="UP000026249"/>
    </source>
</evidence>
<protein>
    <recommendedName>
        <fullName evidence="4">DUF2975 domain-containing protein</fullName>
    </recommendedName>
</protein>
<feature type="transmembrane region" description="Helical" evidence="1">
    <location>
        <begin position="146"/>
        <end position="166"/>
    </location>
</feature>
<dbReference type="AlphaFoldDB" id="A0A037ZRG9"/>
<feature type="transmembrane region" description="Helical" evidence="1">
    <location>
        <begin position="12"/>
        <end position="37"/>
    </location>
</feature>
<dbReference type="Pfam" id="PF11188">
    <property type="entry name" value="DUF2975"/>
    <property type="match status" value="1"/>
</dbReference>
<name>A0A037ZRG9_9RHOB</name>
<keyword evidence="1" id="KW-0472">Membrane</keyword>
<organism evidence="2 3">
    <name type="scientific">Actibacterium mucosum KCTC 23349</name>
    <dbReference type="NCBI Taxonomy" id="1454373"/>
    <lineage>
        <taxon>Bacteria</taxon>
        <taxon>Pseudomonadati</taxon>
        <taxon>Pseudomonadota</taxon>
        <taxon>Alphaproteobacteria</taxon>
        <taxon>Rhodobacterales</taxon>
        <taxon>Roseobacteraceae</taxon>
        <taxon>Actibacterium</taxon>
    </lineage>
</organism>
<keyword evidence="1" id="KW-0812">Transmembrane</keyword>
<reference evidence="2 3" key="1">
    <citation type="submission" date="2014-03" db="EMBL/GenBank/DDBJ databases">
        <title>Draft Genome Sequence of Actibacterium mucosum KCTC 23349, a Marine Alphaproteobacterium with Complex Ionic Requirements Isolated from Mediterranean Seawater at Malvarrosa Beach, Valencia, Spain.</title>
        <authorList>
            <person name="Arahal D.R."/>
            <person name="Shao Z."/>
            <person name="Lai Q."/>
            <person name="Pujalte M.J."/>
        </authorList>
    </citation>
    <scope>NUCLEOTIDE SEQUENCE [LARGE SCALE GENOMIC DNA]</scope>
    <source>
        <strain evidence="2 3">KCTC 23349</strain>
    </source>
</reference>
<evidence type="ECO:0008006" key="4">
    <source>
        <dbReference type="Google" id="ProtNLM"/>
    </source>
</evidence>
<dbReference type="RefSeq" id="WP_051587828.1">
    <property type="nucleotide sequence ID" value="NZ_JFKE01000001.1"/>
</dbReference>
<dbReference type="InterPro" id="IPR021354">
    <property type="entry name" value="DUF2975"/>
</dbReference>
<evidence type="ECO:0000256" key="1">
    <source>
        <dbReference type="SAM" id="Phobius"/>
    </source>
</evidence>
<dbReference type="Proteomes" id="UP000026249">
    <property type="component" value="Unassembled WGS sequence"/>
</dbReference>
<evidence type="ECO:0000313" key="2">
    <source>
        <dbReference type="EMBL" id="KAJ57427.1"/>
    </source>
</evidence>
<feature type="transmembrane region" description="Helical" evidence="1">
    <location>
        <begin position="57"/>
        <end position="80"/>
    </location>
</feature>
<dbReference type="OrthoDB" id="7849390at2"/>
<feature type="transmembrane region" description="Helical" evidence="1">
    <location>
        <begin position="101"/>
        <end position="126"/>
    </location>
</feature>
<comment type="caution">
    <text evidence="2">The sequence shown here is derived from an EMBL/GenBank/DDBJ whole genome shotgun (WGS) entry which is preliminary data.</text>
</comment>
<keyword evidence="1" id="KW-1133">Transmembrane helix</keyword>
<gene>
    <name evidence="2" type="ORF">ACMU_02675</name>
</gene>